<gene>
    <name evidence="1" type="ORF">RHMOL_Rhmol06G0147100</name>
</gene>
<accession>A0ACC0NCF7</accession>
<organism evidence="1 2">
    <name type="scientific">Rhododendron molle</name>
    <name type="common">Chinese azalea</name>
    <name type="synonym">Azalea mollis</name>
    <dbReference type="NCBI Taxonomy" id="49168"/>
    <lineage>
        <taxon>Eukaryota</taxon>
        <taxon>Viridiplantae</taxon>
        <taxon>Streptophyta</taxon>
        <taxon>Embryophyta</taxon>
        <taxon>Tracheophyta</taxon>
        <taxon>Spermatophyta</taxon>
        <taxon>Magnoliopsida</taxon>
        <taxon>eudicotyledons</taxon>
        <taxon>Gunneridae</taxon>
        <taxon>Pentapetalae</taxon>
        <taxon>asterids</taxon>
        <taxon>Ericales</taxon>
        <taxon>Ericaceae</taxon>
        <taxon>Ericoideae</taxon>
        <taxon>Rhodoreae</taxon>
        <taxon>Rhododendron</taxon>
    </lineage>
</organism>
<reference evidence="1" key="1">
    <citation type="submission" date="2022-02" db="EMBL/GenBank/DDBJ databases">
        <title>Plant Genome Project.</title>
        <authorList>
            <person name="Zhang R.-G."/>
        </authorList>
    </citation>
    <scope>NUCLEOTIDE SEQUENCE</scope>
    <source>
        <strain evidence="1">AT1</strain>
    </source>
</reference>
<name>A0ACC0NCF7_RHOML</name>
<comment type="caution">
    <text evidence="1">The sequence shown here is derived from an EMBL/GenBank/DDBJ whole genome shotgun (WGS) entry which is preliminary data.</text>
</comment>
<sequence length="905" mass="101539">MEEEADLYAPPVPLPPSSSTDNNLLRPINHDFHHSLTSTTSSSSSSSFSSSSPRFIRHVQAAFKRHRPLGTMQSNSIRPRRMLVPQREASKSSASNLGPTVDPRKTEEELLGNNSIARTVNTGPVVCETQLDASMTLPFICGTNTNTCEDDIKPFDIKRDQPRNFANYKSNDTVTSVLVESQHVPMVDGQKKVQFSLGSNSRSRGADDLMASGTDSLLSHMGSLALTEMVWDGSNQPEAVNVISHDLKPQKFHSIEADESLRSDRPNSSFLAKRAPEVQDQMHQFRNFLHGDLNHPVTQSSVVGSSCATTTVVNSASAPIINSMTYCLHPSENMVSNMPVAPMPDCNVNPKEMPQENTAQPSCNSCKRTTFDTQIEVKEYDMTKELQGRGPEEHDFRKDCATLDDNPNNGKEHESGVTDLQSQPSLSKNPSSDMKAEPSKSETQEKVASGKAAPRKRNSDSDLFIKVNGKLYQRLGKIGSGGSSEVHKVISSDCTIYALKKIKLKGRDYATAFGFCQEMEYLNKLKGKNNIIQLIDYESATLASPMECLVFLWAGYLGCIRFQRNETCVFAIEVTDKTLLKEVLNGCMSDKDRRVKEDGYIYMVLEYGEIDLAHMLSQKWRELDSTNSTIDENWLRFYWQQVLLAVNTIHEERIVHSDLKPANFLLVKGSLKLIDFGIAKAIMSDTTNIQRDSQEPSLLHEASGLALCIFLIMNLVQVGTLSYMSPEAFMCNETDANGNTIKCGRPSDIWSLGCILYQMVYGRTPFSEYKTFWAKFKVITDPNHEIKYEPVSNPWLLDLMKKCLAWDRNERWRIPQLLQHPFLVPQIPAQLCPPQEQSCKLLQLIAESCANNQKTMILCNQLQELLSYHPSPEIVLHASISRDEQRKLLCKMSNICFQLQEQLAE</sequence>
<dbReference type="Proteomes" id="UP001062846">
    <property type="component" value="Chromosome 6"/>
</dbReference>
<dbReference type="EMBL" id="CM046393">
    <property type="protein sequence ID" value="KAI8550955.1"/>
    <property type="molecule type" value="Genomic_DNA"/>
</dbReference>
<proteinExistence type="predicted"/>
<keyword evidence="2" id="KW-1185">Reference proteome</keyword>
<protein>
    <submittedName>
        <fullName evidence="1">Uncharacterized protein</fullName>
    </submittedName>
</protein>
<evidence type="ECO:0000313" key="1">
    <source>
        <dbReference type="EMBL" id="KAI8550955.1"/>
    </source>
</evidence>
<evidence type="ECO:0000313" key="2">
    <source>
        <dbReference type="Proteomes" id="UP001062846"/>
    </source>
</evidence>